<accession>A0A4T0FJG2</accession>
<comment type="caution">
    <text evidence="7">The sequence shown here is derived from an EMBL/GenBank/DDBJ whole genome shotgun (WGS) entry which is preliminary data.</text>
</comment>
<dbReference type="Pfam" id="PF03070">
    <property type="entry name" value="TENA_THI-4"/>
    <property type="match status" value="1"/>
</dbReference>
<dbReference type="Pfam" id="PF03931">
    <property type="entry name" value="Skp1_POZ"/>
    <property type="match status" value="1"/>
</dbReference>
<organism evidence="7 8">
    <name type="scientific">Wallemia hederae</name>
    <dbReference type="NCBI Taxonomy" id="1540922"/>
    <lineage>
        <taxon>Eukaryota</taxon>
        <taxon>Fungi</taxon>
        <taxon>Dikarya</taxon>
        <taxon>Basidiomycota</taxon>
        <taxon>Wallemiomycotina</taxon>
        <taxon>Wallemiomycetes</taxon>
        <taxon>Wallemiales</taxon>
        <taxon>Wallemiaceae</taxon>
        <taxon>Wallemia</taxon>
    </lineage>
</organism>
<dbReference type="InterPro" id="IPR036296">
    <property type="entry name" value="SKP1-like_dim_sf"/>
</dbReference>
<name>A0A4T0FJG2_9BASI</name>
<dbReference type="CDD" id="cd18322">
    <property type="entry name" value="BTB_POZ_SKP1"/>
    <property type="match status" value="1"/>
</dbReference>
<evidence type="ECO:0000259" key="4">
    <source>
        <dbReference type="Pfam" id="PF03070"/>
    </source>
</evidence>
<dbReference type="Gene3D" id="1.20.910.10">
    <property type="entry name" value="Heme oxygenase-like"/>
    <property type="match status" value="1"/>
</dbReference>
<dbReference type="CDD" id="cd01169">
    <property type="entry name" value="HMPP_kinase"/>
    <property type="match status" value="1"/>
</dbReference>
<dbReference type="GO" id="GO:0050334">
    <property type="term" value="F:thiaminase activity"/>
    <property type="evidence" value="ECO:0007669"/>
    <property type="project" value="InterPro"/>
</dbReference>
<reference evidence="7 8" key="1">
    <citation type="submission" date="2019-03" db="EMBL/GenBank/DDBJ databases">
        <title>Sequencing 23 genomes of Wallemia ichthyophaga.</title>
        <authorList>
            <person name="Gostincar C."/>
        </authorList>
    </citation>
    <scope>NUCLEOTIDE SEQUENCE [LARGE SCALE GENOMIC DNA]</scope>
    <source>
        <strain evidence="7 8">EXF-5753</strain>
    </source>
</reference>
<dbReference type="InterPro" id="IPR016084">
    <property type="entry name" value="Haem_Oase-like_multi-hlx"/>
</dbReference>
<gene>
    <name evidence="7" type="ORF">E3P99_02605</name>
</gene>
<dbReference type="Pfam" id="PF01466">
    <property type="entry name" value="Skp1"/>
    <property type="match status" value="1"/>
</dbReference>
<evidence type="ECO:0000256" key="2">
    <source>
        <dbReference type="ARBA" id="ARBA00022786"/>
    </source>
</evidence>
<dbReference type="GO" id="GO:0009228">
    <property type="term" value="P:thiamine biosynthetic process"/>
    <property type="evidence" value="ECO:0007669"/>
    <property type="project" value="InterPro"/>
</dbReference>
<sequence>MTSFADKQKAFNDFHQSKTVRLIHGHVGGRPTRMLLDKDYSGVYMSREHALKQSYISKSTLPGSYGYLGLINIGEITIEVAGKKVVLPVFLSELTKTQETTDGTKWDVILGRSFFEKRKVRLDSFDKKTVTFGDDGNKSIECELNNSNHLPYFVLITVVVFSISKRLESEQGVITADADVLAWMPNGASLPHEYVSSHHSPPYFFGPRRFPAVFLLFLEDPPPRFVEVLTWRRPEMELNTDAETKVTLTTSDNEQFEVDKDIAERSVLIKNMLEDIGESDHAIPLPNVTANVFKKVLEYCDHHRKDPLPSTDENADEQRKRTTDINDWDQKFIQVDQEMLFEIILAANYLDIKPLLDVGCKTVANMIKGKTPEEIRKLFNIQNDFTPEEEAQILVMDRMAGLEGAKSEAFEAKMHAPDNMPRLLTIAGSDSGGGAGIQADLKTFAALKTYGMSAITALTSQNTKGVNGVHAVPTDFISSQIRDVVTDIGVDGIKTGMLHSKEVIETVVETLRDLKTSAPLVVDPVMVSTSGHRLLNEDALAALKQTLLPFTTLITPNIPEAELLVGRKIAGLEDMLSAASALGSKAAIVKGGHLPFSSDTLRDALAVVTARYHDKVTVHGNSEVAGVLEEYTQLHNKSKQSRQLVVDVLYQRKAEREQEHGHYDVFIQPVVESTNTHGTGCTLSAALAAYLAGGMGMSEATRSAIEYTRLGIEFSMSLGGGNGPLNHAHSIKISPLPRPTISQPAPFTKHLIERAGRDWESYIYHPFVKQIADGSLDRDCFLHYITQDYVYLMHYARIHCLAGYKSSSFADLEAFASITKHIAQESSMHVEYCNSWGISTPQLLKTVESSHNIAYTRYLTDVGHSGTLLDLLVAVASCLLGYGEIGRRLMQSAQTGEAFADGVVCKKDNNPYWKWIEDYASDDFQQAVYEGIATLERKAVEEQPGSDRLAHLTDIFTRCCQLEGGFWDMGLHRL</sequence>
<dbReference type="SUPFAM" id="SSF81382">
    <property type="entry name" value="Skp1 dimerisation domain-like"/>
    <property type="match status" value="1"/>
</dbReference>
<dbReference type="InterPro" id="IPR011333">
    <property type="entry name" value="SKP1/BTB/POZ_sf"/>
</dbReference>
<evidence type="ECO:0000256" key="1">
    <source>
        <dbReference type="ARBA" id="ARBA00009993"/>
    </source>
</evidence>
<dbReference type="NCBIfam" id="TIGR00097">
    <property type="entry name" value="HMP-P_kinase"/>
    <property type="match status" value="1"/>
</dbReference>
<dbReference type="PANTHER" id="PTHR20858">
    <property type="entry name" value="PHOSPHOMETHYLPYRIMIDINE KINASE"/>
    <property type="match status" value="1"/>
</dbReference>
<keyword evidence="2" id="KW-0833">Ubl conjugation pathway</keyword>
<dbReference type="InterPro" id="IPR029056">
    <property type="entry name" value="Ribokinase-like"/>
</dbReference>
<dbReference type="InterPro" id="IPR004305">
    <property type="entry name" value="Thiaminase-2/PQQC"/>
</dbReference>
<feature type="domain" description="Pyridoxamine kinase/Phosphomethylpyrimidine kinase" evidence="6">
    <location>
        <begin position="430"/>
        <end position="606"/>
    </location>
</feature>
<dbReference type="InterPro" id="IPR013749">
    <property type="entry name" value="PM/HMP-P_kinase-1"/>
</dbReference>
<dbReference type="InterPro" id="IPR016073">
    <property type="entry name" value="Skp1_comp_POZ"/>
</dbReference>
<protein>
    <recommendedName>
        <fullName evidence="9">SKP1 component POZ domain-containing protein</fullName>
    </recommendedName>
</protein>
<feature type="domain" description="SKP1 component dimerisation" evidence="3">
    <location>
        <begin position="353"/>
        <end position="393"/>
    </location>
</feature>
<evidence type="ECO:0000259" key="6">
    <source>
        <dbReference type="Pfam" id="PF08543"/>
    </source>
</evidence>
<dbReference type="SUPFAM" id="SSF53613">
    <property type="entry name" value="Ribokinase-like"/>
    <property type="match status" value="1"/>
</dbReference>
<dbReference type="InterPro" id="IPR001232">
    <property type="entry name" value="SKP1-like"/>
</dbReference>
<comment type="similarity">
    <text evidence="1">Belongs to the SKP1 family.</text>
</comment>
<evidence type="ECO:0000313" key="8">
    <source>
        <dbReference type="Proteomes" id="UP000310189"/>
    </source>
</evidence>
<dbReference type="Gene3D" id="3.30.710.10">
    <property type="entry name" value="Potassium Channel Kv1.1, Chain A"/>
    <property type="match status" value="1"/>
</dbReference>
<dbReference type="AlphaFoldDB" id="A0A4T0FJG2"/>
<evidence type="ECO:0008006" key="9">
    <source>
        <dbReference type="Google" id="ProtNLM"/>
    </source>
</evidence>
<evidence type="ECO:0000259" key="3">
    <source>
        <dbReference type="Pfam" id="PF01466"/>
    </source>
</evidence>
<evidence type="ECO:0000313" key="7">
    <source>
        <dbReference type="EMBL" id="TIA88442.1"/>
    </source>
</evidence>
<dbReference type="SUPFAM" id="SSF48613">
    <property type="entry name" value="Heme oxygenase-like"/>
    <property type="match status" value="1"/>
</dbReference>
<dbReference type="NCBIfam" id="TIGR04306">
    <property type="entry name" value="salvage_TenA"/>
    <property type="match status" value="1"/>
</dbReference>
<dbReference type="FunFam" id="3.30.710.10:FF:000026">
    <property type="entry name" value="E3 ubiquitin ligase complex SCF subunit"/>
    <property type="match status" value="1"/>
</dbReference>
<dbReference type="GO" id="GO:0008972">
    <property type="term" value="F:phosphomethylpyrimidine kinase activity"/>
    <property type="evidence" value="ECO:0007669"/>
    <property type="project" value="InterPro"/>
</dbReference>
<dbReference type="InterPro" id="IPR027574">
    <property type="entry name" value="Thiaminase_II"/>
</dbReference>
<dbReference type="Proteomes" id="UP000310189">
    <property type="component" value="Unassembled WGS sequence"/>
</dbReference>
<dbReference type="Gene3D" id="3.40.1190.20">
    <property type="match status" value="1"/>
</dbReference>
<dbReference type="GO" id="GO:0008902">
    <property type="term" value="F:hydroxymethylpyrimidine kinase activity"/>
    <property type="evidence" value="ECO:0007669"/>
    <property type="project" value="TreeGrafter"/>
</dbReference>
<feature type="domain" description="Thiaminase-2/PQQC" evidence="4">
    <location>
        <begin position="759"/>
        <end position="971"/>
    </location>
</feature>
<dbReference type="GO" id="GO:0006511">
    <property type="term" value="P:ubiquitin-dependent protein catabolic process"/>
    <property type="evidence" value="ECO:0007669"/>
    <property type="project" value="InterPro"/>
</dbReference>
<dbReference type="EMBL" id="SPNW01000038">
    <property type="protein sequence ID" value="TIA88442.1"/>
    <property type="molecule type" value="Genomic_DNA"/>
</dbReference>
<proteinExistence type="inferred from homology"/>
<feature type="domain" description="SKP1 component POZ" evidence="5">
    <location>
        <begin position="245"/>
        <end position="305"/>
    </location>
</feature>
<dbReference type="SMART" id="SM00512">
    <property type="entry name" value="Skp1"/>
    <property type="match status" value="1"/>
</dbReference>
<dbReference type="OrthoDB" id="10028886at2759"/>
<dbReference type="PANTHER" id="PTHR20858:SF17">
    <property type="entry name" value="HYDROXYMETHYLPYRIMIDINE_PHOSPHOMETHYLPYRIMIDINE KINASE THI20-RELATED"/>
    <property type="match status" value="1"/>
</dbReference>
<feature type="domain" description="Pyridoxamine kinase/Phosphomethylpyrimidine kinase" evidence="6">
    <location>
        <begin position="641"/>
        <end position="726"/>
    </location>
</feature>
<dbReference type="SUPFAM" id="SSF54695">
    <property type="entry name" value="POZ domain"/>
    <property type="match status" value="1"/>
</dbReference>
<dbReference type="CDD" id="cd19367">
    <property type="entry name" value="TenA_C_ScTHI20-like"/>
    <property type="match status" value="1"/>
</dbReference>
<dbReference type="InterPro" id="IPR016072">
    <property type="entry name" value="Skp1_comp_dimer"/>
</dbReference>
<keyword evidence="8" id="KW-1185">Reference proteome</keyword>
<dbReference type="GO" id="GO:0005829">
    <property type="term" value="C:cytosol"/>
    <property type="evidence" value="ECO:0007669"/>
    <property type="project" value="TreeGrafter"/>
</dbReference>
<dbReference type="InterPro" id="IPR004399">
    <property type="entry name" value="HMP/HMP-P_kinase_dom"/>
</dbReference>
<evidence type="ECO:0000259" key="5">
    <source>
        <dbReference type="Pfam" id="PF03931"/>
    </source>
</evidence>
<dbReference type="Pfam" id="PF08543">
    <property type="entry name" value="Phos_pyr_kin"/>
    <property type="match status" value="2"/>
</dbReference>